<dbReference type="AlphaFoldDB" id="A0AAP2Z7J6"/>
<keyword evidence="1" id="KW-0812">Transmembrane</keyword>
<dbReference type="EMBL" id="JAOPJZ010000001">
    <property type="protein sequence ID" value="MCU4750799.1"/>
    <property type="molecule type" value="Genomic_DNA"/>
</dbReference>
<dbReference type="InterPro" id="IPR009482">
    <property type="entry name" value="DUF1102"/>
</dbReference>
<accession>A0AAP2Z7J6</accession>
<reference evidence="2 3" key="1">
    <citation type="submission" date="2022-09" db="EMBL/GenBank/DDBJ databases">
        <title>Enrichment on poylsaccharides allowed isolation of novel metabolic and taxonomic groups of Haloarchaea.</title>
        <authorList>
            <person name="Sorokin D.Y."/>
            <person name="Elcheninov A.G."/>
            <person name="Khizhniak T.V."/>
            <person name="Kolganova T.V."/>
            <person name="Kublanov I.V."/>
        </authorList>
    </citation>
    <scope>NUCLEOTIDE SEQUENCE [LARGE SCALE GENOMIC DNA]</scope>
    <source>
        <strain evidence="2 3">AArc-curdl1</strain>
    </source>
</reference>
<proteinExistence type="predicted"/>
<keyword evidence="1" id="KW-0472">Membrane</keyword>
<comment type="caution">
    <text evidence="2">The sequence shown here is derived from an EMBL/GenBank/DDBJ whole genome shotgun (WGS) entry which is preliminary data.</text>
</comment>
<name>A0AAP2Z7J6_9EURY</name>
<protein>
    <submittedName>
        <fullName evidence="2">DUF1102 domain-containing protein</fullName>
    </submittedName>
</protein>
<dbReference type="Pfam" id="PF06510">
    <property type="entry name" value="DUF1102"/>
    <property type="match status" value="1"/>
</dbReference>
<organism evidence="2 3">
    <name type="scientific">Natronosalvus hydrolyticus</name>
    <dbReference type="NCBI Taxonomy" id="2979988"/>
    <lineage>
        <taxon>Archaea</taxon>
        <taxon>Methanobacteriati</taxon>
        <taxon>Methanobacteriota</taxon>
        <taxon>Stenosarchaea group</taxon>
        <taxon>Halobacteria</taxon>
        <taxon>Halobacteriales</taxon>
        <taxon>Natrialbaceae</taxon>
        <taxon>Natronosalvus</taxon>
    </lineage>
</organism>
<feature type="transmembrane region" description="Helical" evidence="1">
    <location>
        <begin position="6"/>
        <end position="26"/>
    </location>
</feature>
<keyword evidence="3" id="KW-1185">Reference proteome</keyword>
<keyword evidence="1" id="KW-1133">Transmembrane helix</keyword>
<dbReference type="Proteomes" id="UP001321047">
    <property type="component" value="Unassembled WGS sequence"/>
</dbReference>
<gene>
    <name evidence="2" type="ORF">OB919_02190</name>
</gene>
<sequence length="339" mass="37063">MERRKFLVGVGGSAIGGGALLGSGAFTRIQSQRRVKIEVAKDPDAYLGLDGCPDSPNSSYTNIDDSGHLEIDMSPENATDAGGQGVNSDSFTYFDDVFQICNQGKQKVGIWIDDEDWPMVDDDNLDGDYSDYDGMPRVDFYIDGNEEDSIVGAENAFPLGVGQCVCIGLRTLTKGLEEEDQLLSDIGDEIVINADADNLGDLGDRVEPDSMSVTGMCSMEVDEQEYYLWRVYNENNFPVNTRWECVGHEAEGALNVCANATRGDGDEPWIPGYYFLTEEQCNPIILSTNGTEVGSSGIDPGKECEEFEMNLINYLVEQENIGNTGVCVEDEDDVPTTAY</sequence>
<dbReference type="RefSeq" id="WP_342805925.1">
    <property type="nucleotide sequence ID" value="NZ_JAOPJZ010000001.1"/>
</dbReference>
<evidence type="ECO:0000256" key="1">
    <source>
        <dbReference type="SAM" id="Phobius"/>
    </source>
</evidence>
<evidence type="ECO:0000313" key="3">
    <source>
        <dbReference type="Proteomes" id="UP001321047"/>
    </source>
</evidence>
<evidence type="ECO:0000313" key="2">
    <source>
        <dbReference type="EMBL" id="MCU4750799.1"/>
    </source>
</evidence>